<feature type="transmembrane region" description="Helical" evidence="1">
    <location>
        <begin position="289"/>
        <end position="313"/>
    </location>
</feature>
<dbReference type="AlphaFoldDB" id="A0A9X4XJP4"/>
<sequence>MTERRGGTWGWIALAGAVGALAAVLVMATVFAGSRAAASLGDQRARATLRAAVADGSILETRGFVPLIRSSGRWAVAVHRHDCLIFTAVLAAYPDATSATLRTARLGPAAAPLDPRVPENPDCQALGQALDPAGPQPAMAYYDRYPMAQRPIAQVLLTFVPIRTVTTVLGWTTFLSFVAVALVAAVRHTWSLAAAALAFALFSGTWHFGAMLYFAPLDLAHAAFLGFAVMATGERPRLAAFAVAGALYGAVIGAFEMLTGGIPVALALIAMATALASPSRPQDWGRRLAVTAVAFCVALAGVFAVKLVAVSFATGTNLFVEHAPALMHRLRGDIAPELSPVVAERMRAVLGIDLAAAARDPVQGPLVLAAIYGYWSGLIGWGSPIIGCLVVVVGFGLLVTVSLRAFPSPTASLRLVTVLRACWLALAVQIAWVLVFWNHALLHGFFMARLLVVPVLCGAVAAVEALRDRRGAGSVLP</sequence>
<name>A0A9X4XJP4_9BRAD</name>
<gene>
    <name evidence="2" type="ORF">GJ689_09435</name>
</gene>
<evidence type="ECO:0000313" key="3">
    <source>
        <dbReference type="Proteomes" id="UP000438991"/>
    </source>
</evidence>
<dbReference type="RefSeq" id="WP_155479407.1">
    <property type="nucleotide sequence ID" value="NZ_WNKV01000006.1"/>
</dbReference>
<keyword evidence="1" id="KW-1133">Transmembrane helix</keyword>
<dbReference type="Proteomes" id="UP000438991">
    <property type="component" value="Unassembled WGS sequence"/>
</dbReference>
<feature type="transmembrane region" description="Helical" evidence="1">
    <location>
        <begin position="12"/>
        <end position="34"/>
    </location>
</feature>
<feature type="transmembrane region" description="Helical" evidence="1">
    <location>
        <begin position="168"/>
        <end position="186"/>
    </location>
</feature>
<evidence type="ECO:0000313" key="2">
    <source>
        <dbReference type="EMBL" id="MTW16433.1"/>
    </source>
</evidence>
<feature type="transmembrane region" description="Helical" evidence="1">
    <location>
        <begin position="192"/>
        <end position="217"/>
    </location>
</feature>
<feature type="transmembrane region" description="Helical" evidence="1">
    <location>
        <begin position="384"/>
        <end position="406"/>
    </location>
</feature>
<protein>
    <submittedName>
        <fullName evidence="2">Uncharacterized protein</fullName>
    </submittedName>
</protein>
<reference evidence="2 3" key="1">
    <citation type="submission" date="2019-11" db="EMBL/GenBank/DDBJ databases">
        <title>Whole-genome sequence of Rhodoplanes serenus DSM 18633, type strain.</title>
        <authorList>
            <person name="Kyndt J.A."/>
            <person name="Meyer T.E."/>
        </authorList>
    </citation>
    <scope>NUCLEOTIDE SEQUENCE [LARGE SCALE GENOMIC DNA]</scope>
    <source>
        <strain evidence="2 3">DSM 18633</strain>
    </source>
</reference>
<accession>A0A9X4XJP4</accession>
<evidence type="ECO:0000256" key="1">
    <source>
        <dbReference type="SAM" id="Phobius"/>
    </source>
</evidence>
<dbReference type="EMBL" id="WNKV01000006">
    <property type="protein sequence ID" value="MTW16433.1"/>
    <property type="molecule type" value="Genomic_DNA"/>
</dbReference>
<keyword evidence="1" id="KW-0812">Transmembrane</keyword>
<keyword evidence="1" id="KW-0472">Membrane</keyword>
<proteinExistence type="predicted"/>
<comment type="caution">
    <text evidence="2">The sequence shown here is derived from an EMBL/GenBank/DDBJ whole genome shotgun (WGS) entry which is preliminary data.</text>
</comment>
<feature type="transmembrane region" description="Helical" evidence="1">
    <location>
        <begin position="446"/>
        <end position="466"/>
    </location>
</feature>
<organism evidence="2 3">
    <name type="scientific">Rhodoplanes serenus</name>
    <dbReference type="NCBI Taxonomy" id="200615"/>
    <lineage>
        <taxon>Bacteria</taxon>
        <taxon>Pseudomonadati</taxon>
        <taxon>Pseudomonadota</taxon>
        <taxon>Alphaproteobacteria</taxon>
        <taxon>Hyphomicrobiales</taxon>
        <taxon>Nitrobacteraceae</taxon>
        <taxon>Rhodoplanes</taxon>
    </lineage>
</organism>
<feature type="transmembrane region" description="Helical" evidence="1">
    <location>
        <begin position="418"/>
        <end position="440"/>
    </location>
</feature>